<dbReference type="Gene3D" id="2.120.10.30">
    <property type="entry name" value="TolB, C-terminal domain"/>
    <property type="match status" value="2"/>
</dbReference>
<dbReference type="SUPFAM" id="SSF49785">
    <property type="entry name" value="Galactose-binding domain-like"/>
    <property type="match status" value="2"/>
</dbReference>
<dbReference type="Pfam" id="PF05345">
    <property type="entry name" value="He_PIG"/>
    <property type="match status" value="1"/>
</dbReference>
<keyword evidence="4" id="KW-1185">Reference proteome</keyword>
<proteinExistence type="predicted"/>
<dbReference type="InterPro" id="IPR014755">
    <property type="entry name" value="Cu-Rt/internalin_Ig-like"/>
</dbReference>
<protein>
    <submittedName>
        <fullName evidence="3">PKD domain-containing protein</fullName>
    </submittedName>
</protein>
<dbReference type="RefSeq" id="WP_289726182.1">
    <property type="nucleotide sequence ID" value="NZ_JAUDUY010000016.1"/>
</dbReference>
<evidence type="ECO:0000313" key="4">
    <source>
        <dbReference type="Proteomes" id="UP001174839"/>
    </source>
</evidence>
<comment type="caution">
    <text evidence="3">The sequence shown here is derived from an EMBL/GenBank/DDBJ whole genome shotgun (WGS) entry which is preliminary data.</text>
</comment>
<dbReference type="InterPro" id="IPR011042">
    <property type="entry name" value="6-blade_b-propeller_TolB-like"/>
</dbReference>
<dbReference type="SUPFAM" id="SSF49299">
    <property type="entry name" value="PKD domain"/>
    <property type="match status" value="1"/>
</dbReference>
<organism evidence="3 4">
    <name type="scientific">Robiginitalea aurantiaca</name>
    <dbReference type="NCBI Taxonomy" id="3056915"/>
    <lineage>
        <taxon>Bacteria</taxon>
        <taxon>Pseudomonadati</taxon>
        <taxon>Bacteroidota</taxon>
        <taxon>Flavobacteriia</taxon>
        <taxon>Flavobacteriales</taxon>
        <taxon>Flavobacteriaceae</taxon>
        <taxon>Robiginitalea</taxon>
    </lineage>
</organism>
<feature type="non-terminal residue" evidence="3">
    <location>
        <position position="1"/>
    </location>
</feature>
<dbReference type="InterPro" id="IPR022409">
    <property type="entry name" value="PKD/Chitinase_dom"/>
</dbReference>
<evidence type="ECO:0000313" key="3">
    <source>
        <dbReference type="EMBL" id="MDM9632817.1"/>
    </source>
</evidence>
<gene>
    <name evidence="3" type="ORF">QU605_15165</name>
</gene>
<dbReference type="InterPro" id="IPR011041">
    <property type="entry name" value="Quinoprot_gluc/sorb_DH_b-prop"/>
</dbReference>
<evidence type="ECO:0000256" key="1">
    <source>
        <dbReference type="ARBA" id="ARBA00022729"/>
    </source>
</evidence>
<dbReference type="Gene3D" id="2.60.120.200">
    <property type="match status" value="1"/>
</dbReference>
<feature type="non-terminal residue" evidence="3">
    <location>
        <position position="3356"/>
    </location>
</feature>
<dbReference type="InterPro" id="IPR035986">
    <property type="entry name" value="PKD_dom_sf"/>
</dbReference>
<keyword evidence="1" id="KW-0732">Signal</keyword>
<feature type="domain" description="PKD" evidence="2">
    <location>
        <begin position="3165"/>
        <end position="3252"/>
    </location>
</feature>
<dbReference type="InterPro" id="IPR006644">
    <property type="entry name" value="Cadg"/>
</dbReference>
<accession>A0ABT7WIS2</accession>
<dbReference type="EMBL" id="JAUDUY010000016">
    <property type="protein sequence ID" value="MDM9632817.1"/>
    <property type="molecule type" value="Genomic_DNA"/>
</dbReference>
<dbReference type="PROSITE" id="PS50093">
    <property type="entry name" value="PKD"/>
    <property type="match status" value="1"/>
</dbReference>
<dbReference type="Gene3D" id="2.60.40.10">
    <property type="entry name" value="Immunoglobulins"/>
    <property type="match status" value="5"/>
</dbReference>
<dbReference type="Gene3D" id="2.60.120.430">
    <property type="entry name" value="Galactose-binding lectin"/>
    <property type="match status" value="2"/>
</dbReference>
<dbReference type="SMART" id="SM00736">
    <property type="entry name" value="CADG"/>
    <property type="match status" value="1"/>
</dbReference>
<dbReference type="SUPFAM" id="SSF49313">
    <property type="entry name" value="Cadherin-like"/>
    <property type="match status" value="1"/>
</dbReference>
<dbReference type="InterPro" id="IPR008979">
    <property type="entry name" value="Galactose-bd-like_sf"/>
</dbReference>
<dbReference type="SMART" id="SM00089">
    <property type="entry name" value="PKD"/>
    <property type="match status" value="2"/>
</dbReference>
<name>A0ABT7WIS2_9FLAO</name>
<dbReference type="InterPro" id="IPR013783">
    <property type="entry name" value="Ig-like_fold"/>
</dbReference>
<dbReference type="InterPro" id="IPR032812">
    <property type="entry name" value="SbsA_Ig"/>
</dbReference>
<dbReference type="SUPFAM" id="SSF50952">
    <property type="entry name" value="Soluble quinoprotein glucose dehydrogenase"/>
    <property type="match status" value="1"/>
</dbReference>
<sequence length="3356" mass="356914">PSVSDVTFAGIFATHRNGTQFTANFDQFSVSEEQPSLALTFDANELIFNAVRNQLVPEQSVNLIASSGTPEVIFSDDPDATEWLIFPTNTAPGTTTFGVQTDLPPGTYTTTVFAIDQPDLGYANAEITITLNITEPADFEAKINFSDAATAVPVGFLKDSGAPYGDQGNGFNYGWFQTNGTVGLDLSANTRNRNINGVDLLVNTLIHMQYADTGGSNGTPTEGIWELEVPNGTYLVVIGAGDPSVDGAGTEPTHRINAEGINIIDDFQPSGSAGSSTRWTMGSAVVSVSDGRLTLDATGGFNTKINYVEVTSASGVPQTPEVVGVFPADNAIGISVNTSISANNLFLPNFDENGIAGVNNATITNSTVKLFKEGSTTPLGATVNGTGGGDAINLVPSLPLEANTTYVFEIDGVQDTSGETFAFFTSSFTTGSGGGGGDTNLDDVSFANAGPVGSSGKYSTLTVGPDNKLYGLQITGDIHRWTMETDGTLSEEEILVGWKASYESRAAIGLVFDPTATAENLVAYISHQSGALSNAPDWDGKISRISGAQLENEELLVTDLPRSLRDHLTNSLAFRPGENNALYFNQGSLSAAGEPDNAWGNRPESMLSAATLRLDLSLLPATLPLNVRTTRNIEAIKAVDVNSPTLDGLYNPYFVNAPLTLYASGVRNAYDLAWHSNGQLYIPTNGTAGGSNAPASIDDMPRPNGTVYDHDDPSGNYPVVPLSSNNNTQKDWLFRVNPSEGIGYFGHPNPYRGEFVLNRGDVDVTNSAYNGVQPDINYRGAAFDFEFNKSPNGVIEYRSNAENGNLQGALLVVRYSGSSDIIALVPDGPNGDIGTFKEGIPGFTGFQDPLDLIEDVNTGNIYVSDYGRSQIVLLRPSNQSSPLPVIALGQDKFIGDAVATGSATSSSEIVISNLGNAPLNNIEAVITGDPNAEFSFSGLPTSIDPQNSSSFTVIFDPSSVGPKEATLTLSGTDADPVVITLRGLGKSGTSGSSEPSLQWILDTHLGAGAVATGDTDPTTNIFEPGAGLTFNDLLGDEVDAQSFERAVDAPITLEVLGVYGPQSETPIVDFGWYPTGNPGNGTELFTVENTPSGNGQTLTPSVSGLQEFDPGTQPFGFFNRWPFFGDRILYSEDALNTFTDAIPHHVRVYPLPGESDAYIIVTEEHISGFDYQDIVVVARNIRPAGTTLAGCNPISTLDCNEIETGLPFNLDFNGDEGGLANTGFTMVDNPSARLSEDGPISNPNVPGFEPGQLSFADGNLVIVANKGISFVNNTDSDMVNSQINALGVGINAAAAGDFSIRTSIVAPYTDADNNSEQAGIWFGLNEDNYVKLVANAGGQIELRSETGGVSTSQNQVQFPVEGLNTSTVGLRLLVDQTNGLLVAYYTLNLGTEVELGSLPLPTVYTGGNPAYGDLSFAGIFATKRREDAATPVSYTFENFSILSGSSQPFFANVSPADNATNLPFENFQITVDVVVPAGYELDKNTLAGNVNLYELVNGEEVLVPSNSNDTGGGDAITLTPTNSLKTLTSYRFRLSAAVEANRIGDLNDRLPFIPFESEFTTGDEDSQVPPLDLTGVTFTKVLGGTSLGEGTTNQRFSSLAIGPDGKLYASTIGDFASDGKIYRWDIALDGTLNNLEILSPELQGSPDPNNVSRNNENRLIIGFAFDPQATADNLIAYVTHSAAVLTDGPVWDGKLTRLSGPDLAVVEDLIIHLPRSAKDHLTNSITFDEQGNMYINQGSNSAGGEPDGSWAFRPERLLSAAVLKLELDKMPSSLPLSAFTTDNIEVINAAPSGSIQMSDGSYNPYATNSPLTIFASGVRNAYDLVWHSNGWLYVPTNGTAGGSNTPGTADYLLARRIDGLTALDPVPGTTNNETQKDWLFKTKGGSYHGHPNPYRGEFILNHGGAPYSGLPGQQEVSYVDVAKYPSTLGPDPNYLQPAYDFEKNKSPNGVIEYKSDSFDGKLRGLLMVVRFSGQDDLLVMQPSGNGDIADTNGNVPGLGGFDDPLDVVEDPRTGNIYISEYDRDGNGTPRITLLRADVPATPGPEIAANPVEGIFEITTNSDGANTDTQIIEITNEGNANLNISGASITGPFASQFDAVVPSGAIVLAPGEIQEYSITYAPDLTNSDLGYQEATLTVLSDDEDTPSLEVGLHALKKAGFEGGNEPPLQDVVDALGIGINVGWTSLGSSTSPTPVGDELEVERWIKATDGPITLTPVGRYSPSELLPFGWYTNDQEIVLNEVGILSDGIANAQTLFPPVNDPGVTSFDPLGAVFGIYVESNIFNRVNYTEDALNTGIAHRTRIYPNRDREGNPIENSYLIAFEDAENGDYQDYVFVLDNAAPFEDDSLILTANPNTLDFTVALNQELIQEKTFTLTGTGGITAGEITLEASENWIVIPEVTLGTPIGVTVDTEGLQVGSYQGVIAATAPNYQAAEVTINLLVTNELVFTYQFNFQSPADVEISPDGYIDDLGAPFGPQVTSLGTVNFGWVEPGTTNPADASANARNRNNGTGDDPLLKTFTIIGHRSTNLYPQRDWLIEVPNGSYFVNISVGDPDFTDSYHQLDVNGVTVLDYNQENATDGLVNFDNTSLVEVTDGVLRLSLGTDGVNAKPNFIRLAPVDNSLLPPNIIATFEGNQSIENTYRGPVQVTLEAIDQSESGGIARLEYILDENPTVTYSEPFDVTAEGPHVLLVNAEDNNGNISERTFEFSIEPATGAVLAIENLTKVPGTSIAVPAEDYFTFHNVGATRTNAIVNTSNTMRVRNTGTGILTISELLLPSAANFSFSFRDFGGNTVANLPTSVQPGEYLDVDIEFIRQSGAKGLYIEELTVVSNADNALDGKVTLSGGYMQQFEGDNELNAQQVIDAFGYKTSMLSIVNDEGTITPPNPVPTRPSSNYPIPENIDLGYEGDMVLSDNFVQADPSKPVIGFQLAAFHGFNADNMRLLEPESTAIFGGVNISHDENYYQTLLPNSNTDDNLNYFSAESLDGPFRINIVFYPTSGGNNRGESRPDLLGLRMYKVIDRDGNVIPNEYIAIQDNIGSGCGAGSANCDWNDMMFYFVNIRPEGTPTALPVENITATPDVFFDFDIRPFFDKGYPGNALTISAATDNGSLPSWLSFDPDTGMLEGTPPTDTSESLTIEFIATDLNGLTATTSLIIIVGAGDNLPPVAVASASPLNGDVPLNVRFTGSNSTDDSGIAQYSWDFGDGNTSTDANPSHTYITPGTYTATLTVTDGDGLQDDASVQIIVNDPDSGAIAGFTLIDASSDVDLFELTNGLQIDPSVVADIDLSIRTNTNPPVIGSVRMVLSGPVSRTQLEGRAPYSLFGDLPGIDYSGVPFPQGTYTLTATAYDGSYGAGNI</sequence>
<dbReference type="PANTHER" id="PTHR19328">
    <property type="entry name" value="HEDGEHOG-INTERACTING PROTEIN"/>
    <property type="match status" value="1"/>
</dbReference>
<dbReference type="Pfam" id="PF13205">
    <property type="entry name" value="Big_5"/>
    <property type="match status" value="1"/>
</dbReference>
<dbReference type="Pfam" id="PF18911">
    <property type="entry name" value="PKD_4"/>
    <property type="match status" value="1"/>
</dbReference>
<dbReference type="InterPro" id="IPR015919">
    <property type="entry name" value="Cadherin-like_sf"/>
</dbReference>
<dbReference type="PANTHER" id="PTHR19328:SF75">
    <property type="entry name" value="ALDOSE SUGAR DEHYDROGENASE YLII"/>
    <property type="match status" value="1"/>
</dbReference>
<dbReference type="Gene3D" id="2.60.40.1220">
    <property type="match status" value="1"/>
</dbReference>
<reference evidence="3" key="1">
    <citation type="submission" date="2023-06" db="EMBL/GenBank/DDBJ databases">
        <title>Robiginitalea aurantiacus sp. nov. and Algoriphagus sediminis sp. nov., isolated from coastal sediment.</title>
        <authorList>
            <person name="Zhou Z.Y."/>
            <person name="An J."/>
            <person name="Jia Y.W."/>
            <person name="Du Z.J."/>
        </authorList>
    </citation>
    <scope>NUCLEOTIDE SEQUENCE</scope>
    <source>
        <strain evidence="3">M39</strain>
    </source>
</reference>
<evidence type="ECO:0000259" key="2">
    <source>
        <dbReference type="PROSITE" id="PS50093"/>
    </source>
</evidence>
<dbReference type="NCBIfam" id="NF012200">
    <property type="entry name" value="choice_anch_D"/>
    <property type="match status" value="2"/>
</dbReference>
<dbReference type="CDD" id="cd00146">
    <property type="entry name" value="PKD"/>
    <property type="match status" value="1"/>
</dbReference>
<dbReference type="InterPro" id="IPR000601">
    <property type="entry name" value="PKD_dom"/>
</dbReference>
<dbReference type="Proteomes" id="UP001174839">
    <property type="component" value="Unassembled WGS sequence"/>
</dbReference>